<dbReference type="EMBL" id="QEXO01000002">
    <property type="protein sequence ID" value="PWE14443.1"/>
    <property type="molecule type" value="Genomic_DNA"/>
</dbReference>
<organism evidence="2 3">
    <name type="scientific">Alcaligenes faecalis</name>
    <dbReference type="NCBI Taxonomy" id="511"/>
    <lineage>
        <taxon>Bacteria</taxon>
        <taxon>Pseudomonadati</taxon>
        <taxon>Pseudomonadota</taxon>
        <taxon>Betaproteobacteria</taxon>
        <taxon>Burkholderiales</taxon>
        <taxon>Alcaligenaceae</taxon>
        <taxon>Alcaligenes</taxon>
    </lineage>
</organism>
<feature type="domain" description="Amidase" evidence="1">
    <location>
        <begin position="16"/>
        <end position="404"/>
    </location>
</feature>
<dbReference type="STRING" id="511.UZ73_05830"/>
<reference evidence="2 3" key="1">
    <citation type="submission" date="2018-05" db="EMBL/GenBank/DDBJ databases">
        <title>Genome Sequence of an Efficient Indole-Degrading Bacterium, Alcaligenes sp.YBY.</title>
        <authorList>
            <person name="Yang B."/>
        </authorList>
    </citation>
    <scope>NUCLEOTIDE SEQUENCE [LARGE SCALE GENOMIC DNA]</scope>
    <source>
        <strain evidence="2 3">YBY</strain>
    </source>
</reference>
<dbReference type="Gene3D" id="3.90.1300.10">
    <property type="entry name" value="Amidase signature (AS) domain"/>
    <property type="match status" value="1"/>
</dbReference>
<dbReference type="PANTHER" id="PTHR11895:SF151">
    <property type="entry name" value="GLUTAMYL-TRNA(GLN) AMIDOTRANSFERASE SUBUNIT A"/>
    <property type="match status" value="1"/>
</dbReference>
<gene>
    <name evidence="2" type="ORF">DF183_06875</name>
</gene>
<proteinExistence type="predicted"/>
<name>A0A2U2BKA2_ALCFA</name>
<dbReference type="InterPro" id="IPR000120">
    <property type="entry name" value="Amidase"/>
</dbReference>
<evidence type="ECO:0000313" key="3">
    <source>
        <dbReference type="Proteomes" id="UP000245216"/>
    </source>
</evidence>
<dbReference type="InterPro" id="IPR023631">
    <property type="entry name" value="Amidase_dom"/>
</dbReference>
<dbReference type="PANTHER" id="PTHR11895">
    <property type="entry name" value="TRANSAMIDASE"/>
    <property type="match status" value="1"/>
</dbReference>
<comment type="caution">
    <text evidence="2">The sequence shown here is derived from an EMBL/GenBank/DDBJ whole genome shotgun (WGS) entry which is preliminary data.</text>
</comment>
<sequence>MSVNDFATRNTTSSQEAAEAAIARYEQTEELIQAFAHLDKEQVRRVAKEQENNTGPLKGLVIGIKDLINTADAPATYGSPIYRDNRPTQDAAIVQALRAAGAVPFGKTVTTEFALFSPPKTRNPWNLEHTPGGSSSGSAAAVAANVVPVALGTQTAGSVVRPATFCGIYGFKPSFGALSSSGLKTISPSLDTVGILGQRLDDVRRVFNALRSTPEVSQVLLQAPLRLSFLHTPWWEDIAEDLRDRLEASISHLKTDDGQFEVQLSDKDSLFGELTHAQQAVMGAEVLIHLSHERQQHLELLSPALQTYLDKCAQTQPAELIQAQGLINQVKRHPELIFGDADLILSAAALGEAPTHDTTGDPVLCRAWTALGIPCINLPIGFGKHGLPLGLQVAARPGQDDLLLEAATRIAHRLGTLTIALPELRS</sequence>
<dbReference type="InterPro" id="IPR036928">
    <property type="entry name" value="AS_sf"/>
</dbReference>
<dbReference type="Pfam" id="PF01425">
    <property type="entry name" value="Amidase"/>
    <property type="match status" value="1"/>
</dbReference>
<dbReference type="SUPFAM" id="SSF75304">
    <property type="entry name" value="Amidase signature (AS) enzymes"/>
    <property type="match status" value="1"/>
</dbReference>
<accession>A0A2U2BKA2</accession>
<evidence type="ECO:0000313" key="2">
    <source>
        <dbReference type="EMBL" id="PWE14443.1"/>
    </source>
</evidence>
<dbReference type="Proteomes" id="UP000245216">
    <property type="component" value="Unassembled WGS sequence"/>
</dbReference>
<dbReference type="RefSeq" id="WP_086060131.1">
    <property type="nucleotide sequence ID" value="NZ_MSZP01000005.1"/>
</dbReference>
<reference evidence="2 3" key="2">
    <citation type="submission" date="2018-05" db="EMBL/GenBank/DDBJ databases">
        <authorList>
            <person name="Lanie J.A."/>
            <person name="Ng W.-L."/>
            <person name="Kazmierczak K.M."/>
            <person name="Andrzejewski T.M."/>
            <person name="Davidsen T.M."/>
            <person name="Wayne K.J."/>
            <person name="Tettelin H."/>
            <person name="Glass J.I."/>
            <person name="Rusch D."/>
            <person name="Podicherti R."/>
            <person name="Tsui H.-C.T."/>
            <person name="Winkler M.E."/>
        </authorList>
    </citation>
    <scope>NUCLEOTIDE SEQUENCE [LARGE SCALE GENOMIC DNA]</scope>
    <source>
        <strain evidence="2 3">YBY</strain>
    </source>
</reference>
<dbReference type="GO" id="GO:0003824">
    <property type="term" value="F:catalytic activity"/>
    <property type="evidence" value="ECO:0007669"/>
    <property type="project" value="InterPro"/>
</dbReference>
<evidence type="ECO:0000259" key="1">
    <source>
        <dbReference type="Pfam" id="PF01425"/>
    </source>
</evidence>
<dbReference type="AlphaFoldDB" id="A0A2U2BKA2"/>
<protein>
    <submittedName>
        <fullName evidence="2">Amidase</fullName>
    </submittedName>
</protein>